<organism evidence="2 3">
    <name type="scientific">Thalassolituus marinus</name>
    <dbReference type="NCBI Taxonomy" id="671053"/>
    <lineage>
        <taxon>Bacteria</taxon>
        <taxon>Pseudomonadati</taxon>
        <taxon>Pseudomonadota</taxon>
        <taxon>Gammaproteobacteria</taxon>
        <taxon>Oceanospirillales</taxon>
        <taxon>Oceanospirillaceae</taxon>
        <taxon>Thalassolituus</taxon>
    </lineage>
</organism>
<feature type="chain" id="PRO_5045404270" evidence="1">
    <location>
        <begin position="21"/>
        <end position="185"/>
    </location>
</feature>
<keyword evidence="3" id="KW-1185">Reference proteome</keyword>
<dbReference type="Proteomes" id="UP000714380">
    <property type="component" value="Unassembled WGS sequence"/>
</dbReference>
<name>A0ABS7ZSG8_9GAMM</name>
<comment type="caution">
    <text evidence="2">The sequence shown here is derived from an EMBL/GenBank/DDBJ whole genome shotgun (WGS) entry which is preliminary data.</text>
</comment>
<sequence>MKAINRSLLLLLASPVTGFALEPMSNDDLDTVTGQGGVYLSGDLTINENGGPLNSDGPAAWQSNCTAASTDSKCGARIAVNTGSSSTGWFVLDNIRGRFSFEGLTLKTRTINSGFVGDGAQFNSEVLEVGLPNTLDYENVSLTVANSNSPRPTDVGFQQTDIFTLNINGQANLQGNLLVYPTGTP</sequence>
<evidence type="ECO:0000313" key="2">
    <source>
        <dbReference type="EMBL" id="MCA6063465.1"/>
    </source>
</evidence>
<proteinExistence type="predicted"/>
<dbReference type="EMBL" id="JAEDAH010000039">
    <property type="protein sequence ID" value="MCA6063465.1"/>
    <property type="molecule type" value="Genomic_DNA"/>
</dbReference>
<feature type="signal peptide" evidence="1">
    <location>
        <begin position="1"/>
        <end position="20"/>
    </location>
</feature>
<evidence type="ECO:0000256" key="1">
    <source>
        <dbReference type="SAM" id="SignalP"/>
    </source>
</evidence>
<dbReference type="RefSeq" id="WP_225673483.1">
    <property type="nucleotide sequence ID" value="NZ_JAEDAH010000039.1"/>
</dbReference>
<accession>A0ABS7ZSG8</accession>
<gene>
    <name evidence="2" type="ORF">I9W95_07575</name>
</gene>
<reference evidence="2 3" key="1">
    <citation type="submission" date="2020-12" db="EMBL/GenBank/DDBJ databases">
        <title>Novel Thalassolituus-related marine hydrocarbonoclastic bacteria mediated algae-derived hydrocarbons mineralization in twilight zone of the northern South China Sea.</title>
        <authorList>
            <person name="Dong C."/>
        </authorList>
    </citation>
    <scope>NUCLEOTIDE SEQUENCE [LARGE SCALE GENOMIC DNA]</scope>
    <source>
        <strain evidence="2 3">IMCC1826</strain>
    </source>
</reference>
<keyword evidence="1" id="KW-0732">Signal</keyword>
<protein>
    <submittedName>
        <fullName evidence="2">Uncharacterized protein</fullName>
    </submittedName>
</protein>
<evidence type="ECO:0000313" key="3">
    <source>
        <dbReference type="Proteomes" id="UP000714380"/>
    </source>
</evidence>